<name>A0A5C3PKW0_9APHY</name>
<organism evidence="1 2">
    <name type="scientific">Polyporus arcularius HHB13444</name>
    <dbReference type="NCBI Taxonomy" id="1314778"/>
    <lineage>
        <taxon>Eukaryota</taxon>
        <taxon>Fungi</taxon>
        <taxon>Dikarya</taxon>
        <taxon>Basidiomycota</taxon>
        <taxon>Agaricomycotina</taxon>
        <taxon>Agaricomycetes</taxon>
        <taxon>Polyporales</taxon>
        <taxon>Polyporaceae</taxon>
        <taxon>Polyporus</taxon>
    </lineage>
</organism>
<dbReference type="AlphaFoldDB" id="A0A5C3PKW0"/>
<accession>A0A5C3PKW0</accession>
<dbReference type="Proteomes" id="UP000308197">
    <property type="component" value="Unassembled WGS sequence"/>
</dbReference>
<evidence type="ECO:0000313" key="1">
    <source>
        <dbReference type="EMBL" id="TFK90444.1"/>
    </source>
</evidence>
<keyword evidence="2" id="KW-1185">Reference proteome</keyword>
<protein>
    <submittedName>
        <fullName evidence="1">Uncharacterized protein</fullName>
    </submittedName>
</protein>
<proteinExistence type="predicted"/>
<sequence length="151" mass="17296">MNVATTTYALFLTRNRLILETAPPTLKQFSMQFVTFGPPTQGNIDVLDQLQEQWSLFDDALSRFPALESVQLIVRDETPGLGELFRDVSDELEGEEFVVKDMKVMLPEYAKLFRRMLPMAYEKGILEVYNSPADMLPAERKRRLRPVAIPA</sequence>
<dbReference type="EMBL" id="ML211045">
    <property type="protein sequence ID" value="TFK90444.1"/>
    <property type="molecule type" value="Genomic_DNA"/>
</dbReference>
<reference evidence="1 2" key="1">
    <citation type="journal article" date="2019" name="Nat. Ecol. Evol.">
        <title>Megaphylogeny resolves global patterns of mushroom evolution.</title>
        <authorList>
            <person name="Varga T."/>
            <person name="Krizsan K."/>
            <person name="Foldi C."/>
            <person name="Dima B."/>
            <person name="Sanchez-Garcia M."/>
            <person name="Sanchez-Ramirez S."/>
            <person name="Szollosi G.J."/>
            <person name="Szarkandi J.G."/>
            <person name="Papp V."/>
            <person name="Albert L."/>
            <person name="Andreopoulos W."/>
            <person name="Angelini C."/>
            <person name="Antonin V."/>
            <person name="Barry K.W."/>
            <person name="Bougher N.L."/>
            <person name="Buchanan P."/>
            <person name="Buyck B."/>
            <person name="Bense V."/>
            <person name="Catcheside P."/>
            <person name="Chovatia M."/>
            <person name="Cooper J."/>
            <person name="Damon W."/>
            <person name="Desjardin D."/>
            <person name="Finy P."/>
            <person name="Geml J."/>
            <person name="Haridas S."/>
            <person name="Hughes K."/>
            <person name="Justo A."/>
            <person name="Karasinski D."/>
            <person name="Kautmanova I."/>
            <person name="Kiss B."/>
            <person name="Kocsube S."/>
            <person name="Kotiranta H."/>
            <person name="LaButti K.M."/>
            <person name="Lechner B.E."/>
            <person name="Liimatainen K."/>
            <person name="Lipzen A."/>
            <person name="Lukacs Z."/>
            <person name="Mihaltcheva S."/>
            <person name="Morgado L.N."/>
            <person name="Niskanen T."/>
            <person name="Noordeloos M.E."/>
            <person name="Ohm R.A."/>
            <person name="Ortiz-Santana B."/>
            <person name="Ovrebo C."/>
            <person name="Racz N."/>
            <person name="Riley R."/>
            <person name="Savchenko A."/>
            <person name="Shiryaev A."/>
            <person name="Soop K."/>
            <person name="Spirin V."/>
            <person name="Szebenyi C."/>
            <person name="Tomsovsky M."/>
            <person name="Tulloss R.E."/>
            <person name="Uehling J."/>
            <person name="Grigoriev I.V."/>
            <person name="Vagvolgyi C."/>
            <person name="Papp T."/>
            <person name="Martin F.M."/>
            <person name="Miettinen O."/>
            <person name="Hibbett D.S."/>
            <person name="Nagy L.G."/>
        </authorList>
    </citation>
    <scope>NUCLEOTIDE SEQUENCE [LARGE SCALE GENOMIC DNA]</scope>
    <source>
        <strain evidence="1 2">HHB13444</strain>
    </source>
</reference>
<gene>
    <name evidence="1" type="ORF">K466DRAFT_384072</name>
</gene>
<evidence type="ECO:0000313" key="2">
    <source>
        <dbReference type="Proteomes" id="UP000308197"/>
    </source>
</evidence>
<dbReference type="InParanoid" id="A0A5C3PKW0"/>